<dbReference type="KEGG" id="mana:MAMMFC1_03241"/>
<gene>
    <name evidence="1" type="ORF">MAMMFC1_03241</name>
</gene>
<dbReference type="RefSeq" id="WP_269471845.1">
    <property type="nucleotide sequence ID" value="NZ_AP018449.1"/>
</dbReference>
<organism evidence="1 2">
    <name type="scientific">Methylomusa anaerophila</name>
    <dbReference type="NCBI Taxonomy" id="1930071"/>
    <lineage>
        <taxon>Bacteria</taxon>
        <taxon>Bacillati</taxon>
        <taxon>Bacillota</taxon>
        <taxon>Negativicutes</taxon>
        <taxon>Selenomonadales</taxon>
        <taxon>Sporomusaceae</taxon>
        <taxon>Methylomusa</taxon>
    </lineage>
</organism>
<proteinExistence type="predicted"/>
<name>A0A348AN98_9FIRM</name>
<evidence type="ECO:0000313" key="2">
    <source>
        <dbReference type="Proteomes" id="UP000276437"/>
    </source>
</evidence>
<reference evidence="1 2" key="1">
    <citation type="journal article" date="2018" name="Int. J. Syst. Evol. Microbiol.">
        <title>Methylomusa anaerophila gen. nov., sp. nov., an anaerobic methanol-utilizing bacterium isolated from a microbial fuel cell.</title>
        <authorList>
            <person name="Amano N."/>
            <person name="Yamamuro A."/>
            <person name="Miyahara M."/>
            <person name="Kouzuma A."/>
            <person name="Abe T."/>
            <person name="Watanabe K."/>
        </authorList>
    </citation>
    <scope>NUCLEOTIDE SEQUENCE [LARGE SCALE GENOMIC DNA]</scope>
    <source>
        <strain evidence="1 2">MMFC1</strain>
    </source>
</reference>
<dbReference type="EMBL" id="AP018449">
    <property type="protein sequence ID" value="BBB92546.1"/>
    <property type="molecule type" value="Genomic_DNA"/>
</dbReference>
<dbReference type="AlphaFoldDB" id="A0A348AN98"/>
<dbReference type="Proteomes" id="UP000276437">
    <property type="component" value="Chromosome"/>
</dbReference>
<keyword evidence="2" id="KW-1185">Reference proteome</keyword>
<protein>
    <submittedName>
        <fullName evidence="1">Uncharacterized protein</fullName>
    </submittedName>
</protein>
<accession>A0A348AN98</accession>
<sequence length="42" mass="4786">MYLDALLSRGQAYKLKPQEINVDGYSGVHNKLWVPKKIKGII</sequence>
<evidence type="ECO:0000313" key="1">
    <source>
        <dbReference type="EMBL" id="BBB92546.1"/>
    </source>
</evidence>